<keyword evidence="2" id="KW-1185">Reference proteome</keyword>
<evidence type="ECO:0000313" key="2">
    <source>
        <dbReference type="Proteomes" id="UP001597425"/>
    </source>
</evidence>
<protein>
    <submittedName>
        <fullName evidence="1">Uncharacterized protein</fullName>
    </submittedName>
</protein>
<dbReference type="RefSeq" id="WP_265722399.1">
    <property type="nucleotide sequence ID" value="NZ_JAPIVK010000022.1"/>
</dbReference>
<organism evidence="1 2">
    <name type="scientific">Microbulbifer halophilus</name>
    <dbReference type="NCBI Taxonomy" id="453963"/>
    <lineage>
        <taxon>Bacteria</taxon>
        <taxon>Pseudomonadati</taxon>
        <taxon>Pseudomonadota</taxon>
        <taxon>Gammaproteobacteria</taxon>
        <taxon>Cellvibrionales</taxon>
        <taxon>Microbulbiferaceae</taxon>
        <taxon>Microbulbifer</taxon>
    </lineage>
</organism>
<comment type="caution">
    <text evidence="1">The sequence shown here is derived from an EMBL/GenBank/DDBJ whole genome shotgun (WGS) entry which is preliminary data.</text>
</comment>
<reference evidence="2" key="1">
    <citation type="journal article" date="2019" name="Int. J. Syst. Evol. Microbiol.">
        <title>The Global Catalogue of Microorganisms (GCM) 10K type strain sequencing project: providing services to taxonomists for standard genome sequencing and annotation.</title>
        <authorList>
            <consortium name="The Broad Institute Genomics Platform"/>
            <consortium name="The Broad Institute Genome Sequencing Center for Infectious Disease"/>
            <person name="Wu L."/>
            <person name="Ma J."/>
        </authorList>
    </citation>
    <scope>NUCLEOTIDE SEQUENCE [LARGE SCALE GENOMIC DNA]</scope>
    <source>
        <strain evidence="2">KCTC 12848</strain>
    </source>
</reference>
<proteinExistence type="predicted"/>
<dbReference type="EMBL" id="JBHUJD010000022">
    <property type="protein sequence ID" value="MFD2311798.1"/>
    <property type="molecule type" value="Genomic_DNA"/>
</dbReference>
<sequence length="133" mass="15266">MRLDVMPTAERILGFSNRWYSAAIAHAFTVDLGKASIKVAQPVHFLATKFEAWHSRGKGDIFSHDMEDILFVLEHRPEIVDEAERAEAEVRRYLSREAKSLLNSNLVNYLDGFTETESATVDIKNRLFRISRL</sequence>
<dbReference type="Proteomes" id="UP001597425">
    <property type="component" value="Unassembled WGS sequence"/>
</dbReference>
<evidence type="ECO:0000313" key="1">
    <source>
        <dbReference type="EMBL" id="MFD2311798.1"/>
    </source>
</evidence>
<gene>
    <name evidence="1" type="ORF">ACFSKX_15320</name>
</gene>
<name>A0ABW5EE08_9GAMM</name>
<accession>A0ABW5EE08</accession>